<reference evidence="1" key="1">
    <citation type="submission" date="2020-08" db="EMBL/GenBank/DDBJ databases">
        <title>Multicomponent nature underlies the extraordinary mechanical properties of spider dragline silk.</title>
        <authorList>
            <person name="Kono N."/>
            <person name="Nakamura H."/>
            <person name="Mori M."/>
            <person name="Yoshida Y."/>
            <person name="Ohtoshi R."/>
            <person name="Malay A.D."/>
            <person name="Moran D.A.P."/>
            <person name="Tomita M."/>
            <person name="Numata K."/>
            <person name="Arakawa K."/>
        </authorList>
    </citation>
    <scope>NUCLEOTIDE SEQUENCE</scope>
</reference>
<dbReference type="AlphaFoldDB" id="A0A8X6N7D0"/>
<accession>A0A8X6N7D0</accession>
<evidence type="ECO:0000313" key="2">
    <source>
        <dbReference type="Proteomes" id="UP000887013"/>
    </source>
</evidence>
<protein>
    <submittedName>
        <fullName evidence="1">Uncharacterized protein</fullName>
    </submittedName>
</protein>
<gene>
    <name evidence="1" type="ORF">NPIL_690501</name>
</gene>
<name>A0A8X6N7D0_NEPPI</name>
<dbReference type="Proteomes" id="UP000887013">
    <property type="component" value="Unassembled WGS sequence"/>
</dbReference>
<sequence>MAVRMISCTQKLSLLSYQKRIATIPSDNSSSTEDESCTMKENLAIRKEFKPLFSTTSGVVGLKEHYPIYLFKVASSSPLYAVATAGSNFLFKF</sequence>
<dbReference type="EMBL" id="BMAW01101242">
    <property type="protein sequence ID" value="GFS98665.1"/>
    <property type="molecule type" value="Genomic_DNA"/>
</dbReference>
<comment type="caution">
    <text evidence="1">The sequence shown here is derived from an EMBL/GenBank/DDBJ whole genome shotgun (WGS) entry which is preliminary data.</text>
</comment>
<evidence type="ECO:0000313" key="1">
    <source>
        <dbReference type="EMBL" id="GFS98665.1"/>
    </source>
</evidence>
<proteinExistence type="predicted"/>
<keyword evidence="2" id="KW-1185">Reference proteome</keyword>
<organism evidence="1 2">
    <name type="scientific">Nephila pilipes</name>
    <name type="common">Giant wood spider</name>
    <name type="synonym">Nephila maculata</name>
    <dbReference type="NCBI Taxonomy" id="299642"/>
    <lineage>
        <taxon>Eukaryota</taxon>
        <taxon>Metazoa</taxon>
        <taxon>Ecdysozoa</taxon>
        <taxon>Arthropoda</taxon>
        <taxon>Chelicerata</taxon>
        <taxon>Arachnida</taxon>
        <taxon>Araneae</taxon>
        <taxon>Araneomorphae</taxon>
        <taxon>Entelegynae</taxon>
        <taxon>Araneoidea</taxon>
        <taxon>Nephilidae</taxon>
        <taxon>Nephila</taxon>
    </lineage>
</organism>